<accession>A0A8S2ENU4</accession>
<dbReference type="SUPFAM" id="SSF69572">
    <property type="entry name" value="Activating enzymes of the ubiquitin-like proteins"/>
    <property type="match status" value="1"/>
</dbReference>
<dbReference type="Pfam" id="PF16191">
    <property type="entry name" value="E1_4HB"/>
    <property type="match status" value="1"/>
</dbReference>
<protein>
    <recommendedName>
        <fullName evidence="1">Ubiquitin-activating enzyme E1 four-helix bundle domain-containing protein</fullName>
    </recommendedName>
</protein>
<reference evidence="2" key="1">
    <citation type="submission" date="2021-02" db="EMBL/GenBank/DDBJ databases">
        <authorList>
            <person name="Nowell W R."/>
        </authorList>
    </citation>
    <scope>NUCLEOTIDE SEQUENCE</scope>
</reference>
<dbReference type="Proteomes" id="UP000677228">
    <property type="component" value="Unassembled WGS sequence"/>
</dbReference>
<name>A0A8S2ENU4_9BILA</name>
<feature type="non-terminal residue" evidence="2">
    <location>
        <position position="1"/>
    </location>
</feature>
<dbReference type="EMBL" id="CAJNOK010017941">
    <property type="protein sequence ID" value="CAF1273121.1"/>
    <property type="molecule type" value="Genomic_DNA"/>
</dbReference>
<sequence length="110" mass="12428">KTYSESLLDPEILIFDYSRMYISDNLHVAFQTLPYFKQTYGRAPKPWNDDDAEKFYVSASEINCKMSDNSITNKLDKHLIKLLAKICTGDLCPMQGVIGGTAAQEVIKVC</sequence>
<feature type="domain" description="Ubiquitin-activating enzyme E1 four-helix bundle" evidence="1">
    <location>
        <begin position="1"/>
        <end position="63"/>
    </location>
</feature>
<evidence type="ECO:0000313" key="3">
    <source>
        <dbReference type="EMBL" id="CAF4078386.1"/>
    </source>
</evidence>
<dbReference type="AlphaFoldDB" id="A0A8S2ENU4"/>
<evidence type="ECO:0000313" key="2">
    <source>
        <dbReference type="EMBL" id="CAF1273121.1"/>
    </source>
</evidence>
<dbReference type="InterPro" id="IPR035985">
    <property type="entry name" value="Ubiquitin-activating_enz"/>
</dbReference>
<dbReference type="Proteomes" id="UP000682733">
    <property type="component" value="Unassembled WGS sequence"/>
</dbReference>
<proteinExistence type="predicted"/>
<dbReference type="GO" id="GO:0008641">
    <property type="term" value="F:ubiquitin-like modifier activating enzyme activity"/>
    <property type="evidence" value="ECO:0007669"/>
    <property type="project" value="InterPro"/>
</dbReference>
<dbReference type="Gene3D" id="3.40.50.12550">
    <property type="entry name" value="Ubiquitin-activating enzyme E1, inactive adenylation domain, subdomain 2"/>
    <property type="match status" value="1"/>
</dbReference>
<evidence type="ECO:0000313" key="4">
    <source>
        <dbReference type="Proteomes" id="UP000677228"/>
    </source>
</evidence>
<gene>
    <name evidence="2" type="ORF">OVA965_LOCUS27281</name>
    <name evidence="3" type="ORF">TMI583_LOCUS28024</name>
</gene>
<comment type="caution">
    <text evidence="2">The sequence shown here is derived from an EMBL/GenBank/DDBJ whole genome shotgun (WGS) entry which is preliminary data.</text>
</comment>
<dbReference type="InterPro" id="IPR032420">
    <property type="entry name" value="E1_4HB"/>
</dbReference>
<dbReference type="EMBL" id="CAJOBA010039500">
    <property type="protein sequence ID" value="CAF4078386.1"/>
    <property type="molecule type" value="Genomic_DNA"/>
</dbReference>
<evidence type="ECO:0000259" key="1">
    <source>
        <dbReference type="Pfam" id="PF16191"/>
    </source>
</evidence>
<organism evidence="2 4">
    <name type="scientific">Didymodactylos carnosus</name>
    <dbReference type="NCBI Taxonomy" id="1234261"/>
    <lineage>
        <taxon>Eukaryota</taxon>
        <taxon>Metazoa</taxon>
        <taxon>Spiralia</taxon>
        <taxon>Gnathifera</taxon>
        <taxon>Rotifera</taxon>
        <taxon>Eurotatoria</taxon>
        <taxon>Bdelloidea</taxon>
        <taxon>Philodinida</taxon>
        <taxon>Philodinidae</taxon>
        <taxon>Didymodactylos</taxon>
    </lineage>
</organism>